<dbReference type="Proteomes" id="UP001352852">
    <property type="component" value="Unassembled WGS sequence"/>
</dbReference>
<keyword evidence="1" id="KW-1133">Transmembrane helix</keyword>
<proteinExistence type="predicted"/>
<reference evidence="2 3" key="1">
    <citation type="submission" date="2021-06" db="EMBL/GenBank/DDBJ databases">
        <authorList>
            <person name="Palmer J.M."/>
        </authorList>
    </citation>
    <scope>NUCLEOTIDE SEQUENCE [LARGE SCALE GENOMIC DNA]</scope>
    <source>
        <strain evidence="2 3">CL_MEX2019</strain>
        <tissue evidence="2">Muscle</tissue>
    </source>
</reference>
<dbReference type="EMBL" id="JAHUTJ010069379">
    <property type="protein sequence ID" value="MED6291913.1"/>
    <property type="molecule type" value="Genomic_DNA"/>
</dbReference>
<feature type="transmembrane region" description="Helical" evidence="1">
    <location>
        <begin position="24"/>
        <end position="44"/>
    </location>
</feature>
<keyword evidence="3" id="KW-1185">Reference proteome</keyword>
<keyword evidence="1" id="KW-0472">Membrane</keyword>
<evidence type="ECO:0000313" key="2">
    <source>
        <dbReference type="EMBL" id="MED6291913.1"/>
    </source>
</evidence>
<sequence>MRADEGVSAVRLQTFLQVSFPDPLSMFASLLLLLLLLVSMWGWFKENHRSCCGSFSTTDPPLLTTSNTPLFPSDPGEAVGRWRSDTEGNAVCCETSGTF</sequence>
<comment type="caution">
    <text evidence="2">The sequence shown here is derived from an EMBL/GenBank/DDBJ whole genome shotgun (WGS) entry which is preliminary data.</text>
</comment>
<name>A0ABU7F018_9TELE</name>
<protein>
    <submittedName>
        <fullName evidence="2">Uncharacterized protein</fullName>
    </submittedName>
</protein>
<evidence type="ECO:0000256" key="1">
    <source>
        <dbReference type="SAM" id="Phobius"/>
    </source>
</evidence>
<gene>
    <name evidence="2" type="ORF">CHARACLAT_028481</name>
</gene>
<evidence type="ECO:0000313" key="3">
    <source>
        <dbReference type="Proteomes" id="UP001352852"/>
    </source>
</evidence>
<keyword evidence="1" id="KW-0812">Transmembrane</keyword>
<organism evidence="2 3">
    <name type="scientific">Characodon lateralis</name>
    <dbReference type="NCBI Taxonomy" id="208331"/>
    <lineage>
        <taxon>Eukaryota</taxon>
        <taxon>Metazoa</taxon>
        <taxon>Chordata</taxon>
        <taxon>Craniata</taxon>
        <taxon>Vertebrata</taxon>
        <taxon>Euteleostomi</taxon>
        <taxon>Actinopterygii</taxon>
        <taxon>Neopterygii</taxon>
        <taxon>Teleostei</taxon>
        <taxon>Neoteleostei</taxon>
        <taxon>Acanthomorphata</taxon>
        <taxon>Ovalentaria</taxon>
        <taxon>Atherinomorphae</taxon>
        <taxon>Cyprinodontiformes</taxon>
        <taxon>Goodeidae</taxon>
        <taxon>Characodon</taxon>
    </lineage>
</organism>
<accession>A0ABU7F018</accession>